<evidence type="ECO:0000313" key="1">
    <source>
        <dbReference type="EMBL" id="OQP56522.1"/>
    </source>
</evidence>
<dbReference type="OrthoDB" id="1411058at2"/>
<proteinExistence type="predicted"/>
<dbReference type="Proteomes" id="UP000192276">
    <property type="component" value="Unassembled WGS sequence"/>
</dbReference>
<name>A0A1V9FDY4_9BACT</name>
<evidence type="ECO:0008006" key="3">
    <source>
        <dbReference type="Google" id="ProtNLM"/>
    </source>
</evidence>
<organism evidence="1 2">
    <name type="scientific">Niastella populi</name>
    <dbReference type="NCBI Taxonomy" id="550983"/>
    <lineage>
        <taxon>Bacteria</taxon>
        <taxon>Pseudomonadati</taxon>
        <taxon>Bacteroidota</taxon>
        <taxon>Chitinophagia</taxon>
        <taxon>Chitinophagales</taxon>
        <taxon>Chitinophagaceae</taxon>
        <taxon>Niastella</taxon>
    </lineage>
</organism>
<reference evidence="2" key="1">
    <citation type="submission" date="2016-04" db="EMBL/GenBank/DDBJ databases">
        <authorList>
            <person name="Chen L."/>
            <person name="Zhuang W."/>
            <person name="Wang G."/>
        </authorList>
    </citation>
    <scope>NUCLEOTIDE SEQUENCE [LARGE SCALE GENOMIC DNA]</scope>
    <source>
        <strain evidence="2">208</strain>
    </source>
</reference>
<sequence>MTRKVAIENFYNELSARLYDIKAETLVNQALQNHLHTEDFVAMHDGRFVREYRPDLYDVNKIEDSHLFQLLQLRLSRSGLYDLVPEGLFHQSYTAKPGSAATELAAQSRIDKKKEQAARKFFQPIENSFFRQQVMIEQQEENILAGINNGLLNDYFFTFWEFPAELNKTSAMLLVLLLPYAHAIAGDLSLMQDCLQILLQESVTISIVQPPACEAPATASELGMGELGNDMVCGHTFNEDYPCLQYVIGPLQHSKPVDYVTGGDNDLLLNVFNNYFAPFEADILIEVEVDRSRAPVELSQDESPILGYAVL</sequence>
<protein>
    <recommendedName>
        <fullName evidence="3">Type VI secretion, VasB, ImpH, VC_A0111</fullName>
    </recommendedName>
</protein>
<dbReference type="RefSeq" id="WP_081168706.1">
    <property type="nucleotide sequence ID" value="NZ_LWBP01000199.1"/>
</dbReference>
<gene>
    <name evidence="1" type="ORF">A4R26_05005</name>
</gene>
<evidence type="ECO:0000313" key="2">
    <source>
        <dbReference type="Proteomes" id="UP000192276"/>
    </source>
</evidence>
<dbReference type="EMBL" id="LWBP01000199">
    <property type="protein sequence ID" value="OQP56522.1"/>
    <property type="molecule type" value="Genomic_DNA"/>
</dbReference>
<dbReference type="STRING" id="550983.A4R26_05005"/>
<keyword evidence="2" id="KW-1185">Reference proteome</keyword>
<dbReference type="AlphaFoldDB" id="A0A1V9FDY4"/>
<comment type="caution">
    <text evidence="1">The sequence shown here is derived from an EMBL/GenBank/DDBJ whole genome shotgun (WGS) entry which is preliminary data.</text>
</comment>
<accession>A0A1V9FDY4</accession>